<keyword evidence="3" id="KW-1185">Reference proteome</keyword>
<dbReference type="OMA" id="THNQTNE"/>
<evidence type="ECO:0000313" key="2">
    <source>
        <dbReference type="EMBL" id="KAF5859697.1"/>
    </source>
</evidence>
<feature type="region of interest" description="Disordered" evidence="1">
    <location>
        <begin position="141"/>
        <end position="169"/>
    </location>
</feature>
<sequence>MAPRTGTEGEPRGSLTERNIALHNALEESKESGDNVMSWMEKVIAEERIHKYYSQLGAERFNLHNQGLVDIEHAMGRLSHVAFGSNTQGSNDQMSESLKLFEQHQQGVYRETPLERFLTPDGCSDLSYYARGALAEMETEFGDMEGQEKRREKAKNNVELVIRNKHRKE</sequence>
<organism evidence="2 3">
    <name type="scientific">Petromyces alliaceus</name>
    <name type="common">Aspergillus alliaceus</name>
    <dbReference type="NCBI Taxonomy" id="209559"/>
    <lineage>
        <taxon>Eukaryota</taxon>
        <taxon>Fungi</taxon>
        <taxon>Dikarya</taxon>
        <taxon>Ascomycota</taxon>
        <taxon>Pezizomycotina</taxon>
        <taxon>Eurotiomycetes</taxon>
        <taxon>Eurotiomycetidae</taxon>
        <taxon>Eurotiales</taxon>
        <taxon>Aspergillaceae</taxon>
        <taxon>Aspergillus</taxon>
        <taxon>Aspergillus subgen. Circumdati</taxon>
    </lineage>
</organism>
<comment type="caution">
    <text evidence="2">The sequence shown here is derived from an EMBL/GenBank/DDBJ whole genome shotgun (WGS) entry which is preliminary data.</text>
</comment>
<gene>
    <name evidence="2" type="ORF">ETB97_002538</name>
</gene>
<accession>A0A8H6E505</accession>
<proteinExistence type="predicted"/>
<accession>A0A5N6FJU9</accession>
<evidence type="ECO:0000256" key="1">
    <source>
        <dbReference type="SAM" id="MobiDB-lite"/>
    </source>
</evidence>
<protein>
    <submittedName>
        <fullName evidence="2">Uncharacterized protein</fullName>
    </submittedName>
</protein>
<dbReference type="AlphaFoldDB" id="A0A5N6FJU9"/>
<name>A0A5N6FJU9_PETAA</name>
<evidence type="ECO:0000313" key="3">
    <source>
        <dbReference type="Proteomes" id="UP000541154"/>
    </source>
</evidence>
<reference evidence="2 3" key="1">
    <citation type="submission" date="2019-04" db="EMBL/GenBank/DDBJ databases">
        <title>Aspergillus burnettii sp. nov., novel species from soil in southeast Queensland.</title>
        <authorList>
            <person name="Gilchrist C.L.M."/>
            <person name="Pitt J.I."/>
            <person name="Lange L."/>
            <person name="Lacey H.J."/>
            <person name="Vuong D."/>
            <person name="Midgley D.J."/>
            <person name="Greenfield P."/>
            <person name="Bradbury M."/>
            <person name="Lacey E."/>
            <person name="Busk P.K."/>
            <person name="Pilgaard B."/>
            <person name="Chooi Y.H."/>
            <person name="Piggott A.M."/>
        </authorList>
    </citation>
    <scope>NUCLEOTIDE SEQUENCE [LARGE SCALE GENOMIC DNA]</scope>
    <source>
        <strain evidence="2 3">FRR 5400</strain>
    </source>
</reference>
<dbReference type="Proteomes" id="UP000541154">
    <property type="component" value="Unassembled WGS sequence"/>
</dbReference>
<dbReference type="EMBL" id="SPNV01000156">
    <property type="protein sequence ID" value="KAF5859697.1"/>
    <property type="molecule type" value="Genomic_DNA"/>
</dbReference>
<feature type="compositionally biased region" description="Basic and acidic residues" evidence="1">
    <location>
        <begin position="146"/>
        <end position="156"/>
    </location>
</feature>